<gene>
    <name evidence="2" type="ORF">KY290_022471</name>
</gene>
<proteinExistence type="predicted"/>
<comment type="caution">
    <text evidence="2">The sequence shown here is derived from an EMBL/GenBank/DDBJ whole genome shotgun (WGS) entry which is preliminary data.</text>
</comment>
<dbReference type="EMBL" id="JAIVGD010000015">
    <property type="protein sequence ID" value="KAH0758978.1"/>
    <property type="molecule type" value="Genomic_DNA"/>
</dbReference>
<feature type="compositionally biased region" description="Basic and acidic residues" evidence="1">
    <location>
        <begin position="238"/>
        <end position="252"/>
    </location>
</feature>
<evidence type="ECO:0000256" key="1">
    <source>
        <dbReference type="SAM" id="MobiDB-lite"/>
    </source>
</evidence>
<name>A0ABQ7V6I6_SOLTU</name>
<protein>
    <submittedName>
        <fullName evidence="2">Uncharacterized protein</fullName>
    </submittedName>
</protein>
<feature type="compositionally biased region" description="Polar residues" evidence="1">
    <location>
        <begin position="29"/>
        <end position="41"/>
    </location>
</feature>
<evidence type="ECO:0000313" key="3">
    <source>
        <dbReference type="Proteomes" id="UP000826656"/>
    </source>
</evidence>
<feature type="compositionally biased region" description="Basic and acidic residues" evidence="1">
    <location>
        <begin position="1"/>
        <end position="10"/>
    </location>
</feature>
<reference evidence="2 3" key="1">
    <citation type="journal article" date="2021" name="bioRxiv">
        <title>Chromosome-scale and haplotype-resolved genome assembly of a tetraploid potato cultivar.</title>
        <authorList>
            <person name="Sun H."/>
            <person name="Jiao W.-B."/>
            <person name="Krause K."/>
            <person name="Campoy J.A."/>
            <person name="Goel M."/>
            <person name="Folz-Donahue K."/>
            <person name="Kukat C."/>
            <person name="Huettel B."/>
            <person name="Schneeberger K."/>
        </authorList>
    </citation>
    <scope>NUCLEOTIDE SEQUENCE [LARGE SCALE GENOMIC DNA]</scope>
    <source>
        <strain evidence="2">SolTubOtavaFocal</strain>
        <tissue evidence="2">Leaves</tissue>
    </source>
</reference>
<sequence length="307" mass="33859">MLRTAAEGKVKSHKQSCKLKEGLGPHETLLSQEVENPSSFDFSIPIPEDSPSTPVCGAGEMDESFSSQTEITASYVPPSDEVLVYSPTPVLSGDLPEGKDPDSCILTTGAELVVVQSLTSLRGDTQPILLDQGLRSPDQVSHRSELIFDQTPKSFDVGSDKEKEKEILLKWNSRGMRGGNRSQEYVLELETIKDTRQRKGKGKLVLTHPKGDKKKYVTRSETQKVMGSVIVASKAQTERNRKMMRKGVEREQPAFAPLSIENSETESKDAAKYVAKRKREAEEEGVKSKENQKGGKKSPAKRVTVAK</sequence>
<organism evidence="2 3">
    <name type="scientific">Solanum tuberosum</name>
    <name type="common">Potato</name>
    <dbReference type="NCBI Taxonomy" id="4113"/>
    <lineage>
        <taxon>Eukaryota</taxon>
        <taxon>Viridiplantae</taxon>
        <taxon>Streptophyta</taxon>
        <taxon>Embryophyta</taxon>
        <taxon>Tracheophyta</taxon>
        <taxon>Spermatophyta</taxon>
        <taxon>Magnoliopsida</taxon>
        <taxon>eudicotyledons</taxon>
        <taxon>Gunneridae</taxon>
        <taxon>Pentapetalae</taxon>
        <taxon>asterids</taxon>
        <taxon>lamiids</taxon>
        <taxon>Solanales</taxon>
        <taxon>Solanaceae</taxon>
        <taxon>Solanoideae</taxon>
        <taxon>Solaneae</taxon>
        <taxon>Solanum</taxon>
    </lineage>
</organism>
<feature type="compositionally biased region" description="Basic and acidic residues" evidence="1">
    <location>
        <begin position="279"/>
        <end position="293"/>
    </location>
</feature>
<accession>A0ABQ7V6I6</accession>
<feature type="region of interest" description="Disordered" evidence="1">
    <location>
        <begin position="238"/>
        <end position="307"/>
    </location>
</feature>
<feature type="region of interest" description="Disordered" evidence="1">
    <location>
        <begin position="1"/>
        <end position="68"/>
    </location>
</feature>
<evidence type="ECO:0000313" key="2">
    <source>
        <dbReference type="EMBL" id="KAH0758978.1"/>
    </source>
</evidence>
<keyword evidence="3" id="KW-1185">Reference proteome</keyword>
<dbReference type="Proteomes" id="UP000826656">
    <property type="component" value="Unassembled WGS sequence"/>
</dbReference>